<name>A0A8J6H582_TENMO</name>
<reference evidence="2" key="1">
    <citation type="journal article" date="2020" name="J Insects Food Feed">
        <title>The yellow mealworm (Tenebrio molitor) genome: a resource for the emerging insects as food and feed industry.</title>
        <authorList>
            <person name="Eriksson T."/>
            <person name="Andere A."/>
            <person name="Kelstrup H."/>
            <person name="Emery V."/>
            <person name="Picard C."/>
        </authorList>
    </citation>
    <scope>NUCLEOTIDE SEQUENCE</scope>
    <source>
        <strain evidence="2">Stoneville</strain>
        <tissue evidence="2">Whole head</tissue>
    </source>
</reference>
<protein>
    <submittedName>
        <fullName evidence="2">Uncharacterized protein</fullName>
    </submittedName>
</protein>
<evidence type="ECO:0000313" key="3">
    <source>
        <dbReference type="Proteomes" id="UP000719412"/>
    </source>
</evidence>
<dbReference type="AlphaFoldDB" id="A0A8J6H582"/>
<dbReference type="EMBL" id="JABDTM020028835">
    <property type="protein sequence ID" value="KAH0808335.1"/>
    <property type="molecule type" value="Genomic_DNA"/>
</dbReference>
<proteinExistence type="predicted"/>
<evidence type="ECO:0000313" key="2">
    <source>
        <dbReference type="EMBL" id="KAH0808335.1"/>
    </source>
</evidence>
<evidence type="ECO:0000256" key="1">
    <source>
        <dbReference type="SAM" id="MobiDB-lite"/>
    </source>
</evidence>
<accession>A0A8J6H582</accession>
<organism evidence="2 3">
    <name type="scientific">Tenebrio molitor</name>
    <name type="common">Yellow mealworm beetle</name>
    <dbReference type="NCBI Taxonomy" id="7067"/>
    <lineage>
        <taxon>Eukaryota</taxon>
        <taxon>Metazoa</taxon>
        <taxon>Ecdysozoa</taxon>
        <taxon>Arthropoda</taxon>
        <taxon>Hexapoda</taxon>
        <taxon>Insecta</taxon>
        <taxon>Pterygota</taxon>
        <taxon>Neoptera</taxon>
        <taxon>Endopterygota</taxon>
        <taxon>Coleoptera</taxon>
        <taxon>Polyphaga</taxon>
        <taxon>Cucujiformia</taxon>
        <taxon>Tenebrionidae</taxon>
        <taxon>Tenebrio</taxon>
    </lineage>
</organism>
<gene>
    <name evidence="2" type="ORF">GEV33_014451</name>
</gene>
<sequence length="137" mass="15590">MKYVCPKIYGVYADDDRVPGITPPTLQFHRKRLGRLVENSRFNRATVVAAVDDVLLSEIKMTTVTSRRLRRRRGPHKFRPSFRDREYIRHSTGVLIHHEILAEDKLSRNVEENDAEGAANRRTGGGCTGTWGSTSPK</sequence>
<dbReference type="Proteomes" id="UP000719412">
    <property type="component" value="Unassembled WGS sequence"/>
</dbReference>
<comment type="caution">
    <text evidence="2">The sequence shown here is derived from an EMBL/GenBank/DDBJ whole genome shotgun (WGS) entry which is preliminary data.</text>
</comment>
<reference evidence="2" key="2">
    <citation type="submission" date="2021-08" db="EMBL/GenBank/DDBJ databases">
        <authorList>
            <person name="Eriksson T."/>
        </authorList>
    </citation>
    <scope>NUCLEOTIDE SEQUENCE</scope>
    <source>
        <strain evidence="2">Stoneville</strain>
        <tissue evidence="2">Whole head</tissue>
    </source>
</reference>
<keyword evidence="3" id="KW-1185">Reference proteome</keyword>
<feature type="region of interest" description="Disordered" evidence="1">
    <location>
        <begin position="107"/>
        <end position="137"/>
    </location>
</feature>